<dbReference type="Pfam" id="PF05437">
    <property type="entry name" value="AzlD"/>
    <property type="match status" value="1"/>
</dbReference>
<sequence>MTLWVLVAATALGCYLEKVAGYLVPADVLARPRVRRVVELLPVALLAALVVVQAVADGRRWDFDGPRLAGVAAGALAVWRRAPFLVVVLAAAATAALLRLLG</sequence>
<dbReference type="EMBL" id="FQVU01000005">
    <property type="protein sequence ID" value="SHH27440.1"/>
    <property type="molecule type" value="Genomic_DNA"/>
</dbReference>
<reference evidence="2 3" key="1">
    <citation type="submission" date="2016-11" db="EMBL/GenBank/DDBJ databases">
        <authorList>
            <person name="Jaros S."/>
            <person name="Januszkiewicz K."/>
            <person name="Wedrychowicz H."/>
        </authorList>
    </citation>
    <scope>NUCLEOTIDE SEQUENCE [LARGE SCALE GENOMIC DNA]</scope>
    <source>
        <strain evidence="2 3">DSM 45627</strain>
    </source>
</reference>
<evidence type="ECO:0000313" key="2">
    <source>
        <dbReference type="EMBL" id="SHH27440.1"/>
    </source>
</evidence>
<name>A0A1M5RMN7_9ACTN</name>
<dbReference type="STRING" id="1206085.SAMN05443575_3591"/>
<accession>A0A1M5RMN7</accession>
<evidence type="ECO:0000313" key="3">
    <source>
        <dbReference type="Proteomes" id="UP000186132"/>
    </source>
</evidence>
<keyword evidence="1" id="KW-0472">Membrane</keyword>
<proteinExistence type="predicted"/>
<feature type="transmembrane region" description="Helical" evidence="1">
    <location>
        <begin position="40"/>
        <end position="61"/>
    </location>
</feature>
<dbReference type="AlphaFoldDB" id="A0A1M5RMN7"/>
<keyword evidence="3" id="KW-1185">Reference proteome</keyword>
<gene>
    <name evidence="2" type="ORF">SAMN05443575_3591</name>
</gene>
<keyword evidence="1" id="KW-1133">Transmembrane helix</keyword>
<protein>
    <submittedName>
        <fullName evidence="2">Branched-chain amino acid transport protein (AzlD)</fullName>
    </submittedName>
</protein>
<dbReference type="RefSeq" id="WP_073391956.1">
    <property type="nucleotide sequence ID" value="NZ_FQVU01000005.1"/>
</dbReference>
<keyword evidence="1" id="KW-0812">Transmembrane</keyword>
<organism evidence="2 3">
    <name type="scientific">Jatrophihabitans endophyticus</name>
    <dbReference type="NCBI Taxonomy" id="1206085"/>
    <lineage>
        <taxon>Bacteria</taxon>
        <taxon>Bacillati</taxon>
        <taxon>Actinomycetota</taxon>
        <taxon>Actinomycetes</taxon>
        <taxon>Jatrophihabitantales</taxon>
        <taxon>Jatrophihabitantaceae</taxon>
        <taxon>Jatrophihabitans</taxon>
    </lineage>
</organism>
<evidence type="ECO:0000256" key="1">
    <source>
        <dbReference type="SAM" id="Phobius"/>
    </source>
</evidence>
<dbReference type="InterPro" id="IPR008407">
    <property type="entry name" value="Brnchd-chn_aa_trnsp_AzlD"/>
</dbReference>
<feature type="transmembrane region" description="Helical" evidence="1">
    <location>
        <begin position="82"/>
        <end position="101"/>
    </location>
</feature>
<dbReference type="Proteomes" id="UP000186132">
    <property type="component" value="Unassembled WGS sequence"/>
</dbReference>